<feature type="region of interest" description="Disordered" evidence="1">
    <location>
        <begin position="89"/>
        <end position="121"/>
    </location>
</feature>
<evidence type="ECO:0000259" key="2">
    <source>
        <dbReference type="Pfam" id="PF00239"/>
    </source>
</evidence>
<dbReference type="Pfam" id="PF00239">
    <property type="entry name" value="Resolvase"/>
    <property type="match status" value="1"/>
</dbReference>
<dbReference type="Proteomes" id="UP000053429">
    <property type="component" value="Unassembled WGS sequence"/>
</dbReference>
<accession>A0A124I7W4</accession>
<dbReference type="STRING" id="661399.AQJ67_29235"/>
<protein>
    <recommendedName>
        <fullName evidence="2">Resolvase/invertase-type recombinase catalytic domain-containing protein</fullName>
    </recommendedName>
</protein>
<sequence length="151" mass="16063">MQSQLDALGPVCKRIIPEKISTRVKTRPELEKALKLAYDIKDAAPDQEVILTAHELKRLARDVAELMILSGRLRAAGLLASVHRALAEAEETGAPAGPESIAPRRPTRVDLTGPGSGTTDAVGTVAEQTEDQANDVAAALLAHARHRGEHA</sequence>
<dbReference type="AlphaFoldDB" id="A0A124I7W4"/>
<comment type="caution">
    <text evidence="3">The sequence shown here is derived from an EMBL/GenBank/DDBJ whole genome shotgun (WGS) entry which is preliminary data.</text>
</comment>
<dbReference type="Gene3D" id="3.40.50.1390">
    <property type="entry name" value="Resolvase, N-terminal catalytic domain"/>
    <property type="match status" value="1"/>
</dbReference>
<evidence type="ECO:0000313" key="4">
    <source>
        <dbReference type="Proteomes" id="UP000053429"/>
    </source>
</evidence>
<organism evidence="3 4">
    <name type="scientific">Streptomyces caeruleatus</name>
    <dbReference type="NCBI Taxonomy" id="661399"/>
    <lineage>
        <taxon>Bacteria</taxon>
        <taxon>Bacillati</taxon>
        <taxon>Actinomycetota</taxon>
        <taxon>Actinomycetes</taxon>
        <taxon>Kitasatosporales</taxon>
        <taxon>Streptomycetaceae</taxon>
        <taxon>Streptomyces</taxon>
    </lineage>
</organism>
<feature type="domain" description="Resolvase/invertase-type recombinase catalytic" evidence="2">
    <location>
        <begin position="4"/>
        <end position="78"/>
    </location>
</feature>
<gene>
    <name evidence="3" type="ORF">AQJ67_29235</name>
</gene>
<dbReference type="InterPro" id="IPR036162">
    <property type="entry name" value="Resolvase-like_N_sf"/>
</dbReference>
<dbReference type="InterPro" id="IPR006119">
    <property type="entry name" value="Resolv_N"/>
</dbReference>
<dbReference type="GO" id="GO:0003677">
    <property type="term" value="F:DNA binding"/>
    <property type="evidence" value="ECO:0007669"/>
    <property type="project" value="InterPro"/>
</dbReference>
<evidence type="ECO:0000313" key="3">
    <source>
        <dbReference type="EMBL" id="KUN97514.1"/>
    </source>
</evidence>
<name>A0A124I7W4_9ACTN</name>
<keyword evidence="4" id="KW-1185">Reference proteome</keyword>
<evidence type="ECO:0000256" key="1">
    <source>
        <dbReference type="SAM" id="MobiDB-lite"/>
    </source>
</evidence>
<dbReference type="RefSeq" id="WP_062722298.1">
    <property type="nucleotide sequence ID" value="NZ_KQ948933.1"/>
</dbReference>
<dbReference type="GO" id="GO:0000150">
    <property type="term" value="F:DNA strand exchange activity"/>
    <property type="evidence" value="ECO:0007669"/>
    <property type="project" value="InterPro"/>
</dbReference>
<reference evidence="3 4" key="1">
    <citation type="submission" date="2015-10" db="EMBL/GenBank/DDBJ databases">
        <title>Draft genome sequence of Streptomyces caeruleatus NRRL B-24802, type strain for the species Streptomyces caeruleatus.</title>
        <authorList>
            <person name="Ruckert C."/>
            <person name="Winkler A."/>
            <person name="Kalinowski J."/>
            <person name="Kampfer P."/>
            <person name="Glaeser S."/>
        </authorList>
    </citation>
    <scope>NUCLEOTIDE SEQUENCE [LARGE SCALE GENOMIC DNA]</scope>
    <source>
        <strain evidence="3 4">NRRL B-24802</strain>
    </source>
</reference>
<proteinExistence type="predicted"/>
<dbReference type="EMBL" id="LMWY01000041">
    <property type="protein sequence ID" value="KUN97514.1"/>
    <property type="molecule type" value="Genomic_DNA"/>
</dbReference>